<dbReference type="HOGENOM" id="CLU_2941963_0_0_1"/>
<protein>
    <submittedName>
        <fullName evidence="1">Uncharacterized protein</fullName>
    </submittedName>
</protein>
<evidence type="ECO:0000313" key="1">
    <source>
        <dbReference type="EMBL" id="KIK60165.1"/>
    </source>
</evidence>
<evidence type="ECO:0000313" key="2">
    <source>
        <dbReference type="Proteomes" id="UP000053593"/>
    </source>
</evidence>
<name>A0A0D0B986_9AGAR</name>
<organism evidence="1 2">
    <name type="scientific">Collybiopsis luxurians FD-317 M1</name>
    <dbReference type="NCBI Taxonomy" id="944289"/>
    <lineage>
        <taxon>Eukaryota</taxon>
        <taxon>Fungi</taxon>
        <taxon>Dikarya</taxon>
        <taxon>Basidiomycota</taxon>
        <taxon>Agaricomycotina</taxon>
        <taxon>Agaricomycetes</taxon>
        <taxon>Agaricomycetidae</taxon>
        <taxon>Agaricales</taxon>
        <taxon>Marasmiineae</taxon>
        <taxon>Omphalotaceae</taxon>
        <taxon>Collybiopsis</taxon>
        <taxon>Collybiopsis luxurians</taxon>
    </lineage>
</organism>
<keyword evidence="2" id="KW-1185">Reference proteome</keyword>
<dbReference type="Proteomes" id="UP000053593">
    <property type="component" value="Unassembled WGS sequence"/>
</dbReference>
<reference evidence="1 2" key="1">
    <citation type="submission" date="2014-04" db="EMBL/GenBank/DDBJ databases">
        <title>Evolutionary Origins and Diversification of the Mycorrhizal Mutualists.</title>
        <authorList>
            <consortium name="DOE Joint Genome Institute"/>
            <consortium name="Mycorrhizal Genomics Consortium"/>
            <person name="Kohler A."/>
            <person name="Kuo A."/>
            <person name="Nagy L.G."/>
            <person name="Floudas D."/>
            <person name="Copeland A."/>
            <person name="Barry K.W."/>
            <person name="Cichocki N."/>
            <person name="Veneault-Fourrey C."/>
            <person name="LaButti K."/>
            <person name="Lindquist E.A."/>
            <person name="Lipzen A."/>
            <person name="Lundell T."/>
            <person name="Morin E."/>
            <person name="Murat C."/>
            <person name="Riley R."/>
            <person name="Ohm R."/>
            <person name="Sun H."/>
            <person name="Tunlid A."/>
            <person name="Henrissat B."/>
            <person name="Grigoriev I.V."/>
            <person name="Hibbett D.S."/>
            <person name="Martin F."/>
        </authorList>
    </citation>
    <scope>NUCLEOTIDE SEQUENCE [LARGE SCALE GENOMIC DNA]</scope>
    <source>
        <strain evidence="1 2">FD-317 M1</strain>
    </source>
</reference>
<accession>A0A0D0B986</accession>
<dbReference type="EMBL" id="KN834776">
    <property type="protein sequence ID" value="KIK60165.1"/>
    <property type="molecule type" value="Genomic_DNA"/>
</dbReference>
<gene>
    <name evidence="1" type="ORF">GYMLUDRAFT_614083</name>
</gene>
<proteinExistence type="predicted"/>
<sequence length="60" mass="6802">MPALSSTQQRIDPTDSLEEHASQLLIKRLYRESGIIRKVMDSNSGKELGKQESRLAMYPP</sequence>
<dbReference type="AlphaFoldDB" id="A0A0D0B986"/>